<sequence length="106" mass="11604">MRAARIAGRTVGRMWMERRGEWADYRAPPPPPPRGQFSSQPQKSLGAFASSLSLSPSLFSPSPLSTRCQDTVGFGSTVFRSGSCIHLCCRLSLETLLLGRSRSRCS</sequence>
<dbReference type="Proteomes" id="UP001152622">
    <property type="component" value="Chromosome 5"/>
</dbReference>
<evidence type="ECO:0000313" key="3">
    <source>
        <dbReference type="Proteomes" id="UP001152622"/>
    </source>
</evidence>
<comment type="caution">
    <text evidence="2">The sequence shown here is derived from an EMBL/GenBank/DDBJ whole genome shotgun (WGS) entry which is preliminary data.</text>
</comment>
<accession>A0A9Q1FM88</accession>
<dbReference type="AlphaFoldDB" id="A0A9Q1FM88"/>
<protein>
    <submittedName>
        <fullName evidence="2">Uncharacterized protein</fullName>
    </submittedName>
</protein>
<name>A0A9Q1FM88_SYNKA</name>
<proteinExistence type="predicted"/>
<organism evidence="2 3">
    <name type="scientific">Synaphobranchus kaupii</name>
    <name type="common">Kaup's arrowtooth eel</name>
    <dbReference type="NCBI Taxonomy" id="118154"/>
    <lineage>
        <taxon>Eukaryota</taxon>
        <taxon>Metazoa</taxon>
        <taxon>Chordata</taxon>
        <taxon>Craniata</taxon>
        <taxon>Vertebrata</taxon>
        <taxon>Euteleostomi</taxon>
        <taxon>Actinopterygii</taxon>
        <taxon>Neopterygii</taxon>
        <taxon>Teleostei</taxon>
        <taxon>Anguilliformes</taxon>
        <taxon>Synaphobranchidae</taxon>
        <taxon>Synaphobranchus</taxon>
    </lineage>
</organism>
<keyword evidence="3" id="KW-1185">Reference proteome</keyword>
<gene>
    <name evidence="2" type="ORF">SKAU_G00180160</name>
</gene>
<evidence type="ECO:0000256" key="1">
    <source>
        <dbReference type="SAM" id="MobiDB-lite"/>
    </source>
</evidence>
<evidence type="ECO:0000313" key="2">
    <source>
        <dbReference type="EMBL" id="KAJ8361491.1"/>
    </source>
</evidence>
<dbReference type="EMBL" id="JAINUF010000005">
    <property type="protein sequence ID" value="KAJ8361491.1"/>
    <property type="molecule type" value="Genomic_DNA"/>
</dbReference>
<feature type="region of interest" description="Disordered" evidence="1">
    <location>
        <begin position="23"/>
        <end position="42"/>
    </location>
</feature>
<reference evidence="2" key="1">
    <citation type="journal article" date="2023" name="Science">
        <title>Genome structures resolve the early diversification of teleost fishes.</title>
        <authorList>
            <person name="Parey E."/>
            <person name="Louis A."/>
            <person name="Montfort J."/>
            <person name="Bouchez O."/>
            <person name="Roques C."/>
            <person name="Iampietro C."/>
            <person name="Lluch J."/>
            <person name="Castinel A."/>
            <person name="Donnadieu C."/>
            <person name="Desvignes T."/>
            <person name="Floi Bucao C."/>
            <person name="Jouanno E."/>
            <person name="Wen M."/>
            <person name="Mejri S."/>
            <person name="Dirks R."/>
            <person name="Jansen H."/>
            <person name="Henkel C."/>
            <person name="Chen W.J."/>
            <person name="Zahm M."/>
            <person name="Cabau C."/>
            <person name="Klopp C."/>
            <person name="Thompson A.W."/>
            <person name="Robinson-Rechavi M."/>
            <person name="Braasch I."/>
            <person name="Lecointre G."/>
            <person name="Bobe J."/>
            <person name="Postlethwait J.H."/>
            <person name="Berthelot C."/>
            <person name="Roest Crollius H."/>
            <person name="Guiguen Y."/>
        </authorList>
    </citation>
    <scope>NUCLEOTIDE SEQUENCE</scope>
    <source>
        <strain evidence="2">WJC10195</strain>
    </source>
</reference>